<evidence type="ECO:0000313" key="2">
    <source>
        <dbReference type="EMBL" id="CCC52007.1"/>
    </source>
</evidence>
<reference evidence="2" key="1">
    <citation type="journal article" date="2012" name="Proc. Natl. Acad. Sci. U.S.A.">
        <title>Antigenic diversity is generated by distinct evolutionary mechanisms in African trypanosome species.</title>
        <authorList>
            <person name="Jackson A.P."/>
            <person name="Berry A."/>
            <person name="Aslett M."/>
            <person name="Allison H.C."/>
            <person name="Burton P."/>
            <person name="Vavrova-Anderson J."/>
            <person name="Brown R."/>
            <person name="Browne H."/>
            <person name="Corton N."/>
            <person name="Hauser H."/>
            <person name="Gamble J."/>
            <person name="Gilderthorp R."/>
            <person name="Marcello L."/>
            <person name="McQuillan J."/>
            <person name="Otto T.D."/>
            <person name="Quail M.A."/>
            <person name="Sanders M.J."/>
            <person name="van Tonder A."/>
            <person name="Ginger M.L."/>
            <person name="Field M.C."/>
            <person name="Barry J.D."/>
            <person name="Hertz-Fowler C."/>
            <person name="Berriman M."/>
        </authorList>
    </citation>
    <scope>NUCLEOTIDE SEQUENCE</scope>
    <source>
        <strain evidence="2">Y486</strain>
    </source>
</reference>
<dbReference type="AlphaFoldDB" id="G0U7Z9"/>
<evidence type="ECO:0000256" key="1">
    <source>
        <dbReference type="SAM" id="Phobius"/>
    </source>
</evidence>
<sequence>MRFPPTSEPCPFPLFFYPMFFFFLLISPSTVLLITRLLACSSHGCVYRHILFTLRGVSGGVSEGSHGAWVFSSPFALSRRATLYRLSSGFPHVSHIFYDSHPLCHLSAGGPSLLYSVVHAFLLL</sequence>
<gene>
    <name evidence="2" type="ORF">TVY486_1010500</name>
</gene>
<organism evidence="2">
    <name type="scientific">Trypanosoma vivax (strain Y486)</name>
    <dbReference type="NCBI Taxonomy" id="1055687"/>
    <lineage>
        <taxon>Eukaryota</taxon>
        <taxon>Discoba</taxon>
        <taxon>Euglenozoa</taxon>
        <taxon>Kinetoplastea</taxon>
        <taxon>Metakinetoplastina</taxon>
        <taxon>Trypanosomatida</taxon>
        <taxon>Trypanosomatidae</taxon>
        <taxon>Trypanosoma</taxon>
        <taxon>Duttonella</taxon>
    </lineage>
</organism>
<keyword evidence="1" id="KW-0472">Membrane</keyword>
<feature type="transmembrane region" description="Helical" evidence="1">
    <location>
        <begin position="15"/>
        <end position="39"/>
    </location>
</feature>
<proteinExistence type="predicted"/>
<accession>G0U7Z9</accession>
<keyword evidence="1" id="KW-0812">Transmembrane</keyword>
<protein>
    <submittedName>
        <fullName evidence="2">Uncharacterized protein</fullName>
    </submittedName>
</protein>
<keyword evidence="1" id="KW-1133">Transmembrane helix</keyword>
<dbReference type="VEuPathDB" id="TriTrypDB:TvY486_1010500"/>
<dbReference type="EMBL" id="HE573026">
    <property type="protein sequence ID" value="CCC52007.1"/>
    <property type="molecule type" value="Genomic_DNA"/>
</dbReference>
<name>G0U7Z9_TRYVY</name>